<evidence type="ECO:0000256" key="1">
    <source>
        <dbReference type="SAM" id="MobiDB-lite"/>
    </source>
</evidence>
<comment type="caution">
    <text evidence="2">The sequence shown here is derived from an EMBL/GenBank/DDBJ whole genome shotgun (WGS) entry which is preliminary data.</text>
</comment>
<sequence>MDPYLNRNGSRKRRYANQHAEGRIGLKGICNNLRLKEEQRKREEEDGFEQAKKASLADLAASIAKPGSQVEAELRQDTYNTVPPQGGVEQDSGTSLPDAPGLPAQNNNLIDPSDDHEMPPLILDDDEEFPSVKEILYRTTSNIDPKRTKHIIVDPTKINNPVAAQASQANDPLNEDMTRRPKTYKASPGSIYQPPADPKGYPPTDCDPNKPFRLLDCEDKVRQRILQHILTEPDPITPYYYEGCVEGTDEETQRENFPIPMLIALAGKDNKKHYGEARDIFYGWNKWKFTDPKVSLWWLKHISNNVKSLRDIEILLSQGECRNGTRKEKLWWNLLAWLKSRHSLKTVRVSFEKWDNRLVEGEHPSQYPPVRDTRIGVIMTLLAFRGLEWATVVPGDYVWVHDITLTEKAMILRQGEYDFHVEVRDRELKPAPVKKWSSR</sequence>
<evidence type="ECO:0000313" key="2">
    <source>
        <dbReference type="EMBL" id="KAL2050017.1"/>
    </source>
</evidence>
<feature type="region of interest" description="Disordered" evidence="1">
    <location>
        <begin position="163"/>
        <end position="204"/>
    </location>
</feature>
<name>A0ABR4AWH0_9LECA</name>
<keyword evidence="3" id="KW-1185">Reference proteome</keyword>
<dbReference type="EMBL" id="JBHFEH010000054">
    <property type="protein sequence ID" value="KAL2050017.1"/>
    <property type="molecule type" value="Genomic_DNA"/>
</dbReference>
<evidence type="ECO:0000313" key="3">
    <source>
        <dbReference type="Proteomes" id="UP001590951"/>
    </source>
</evidence>
<feature type="region of interest" description="Disordered" evidence="1">
    <location>
        <begin position="1"/>
        <end position="22"/>
    </location>
</feature>
<protein>
    <submittedName>
        <fullName evidence="2">Uncharacterized protein</fullName>
    </submittedName>
</protein>
<reference evidence="2 3" key="1">
    <citation type="submission" date="2024-09" db="EMBL/GenBank/DDBJ databases">
        <title>Rethinking Asexuality: The Enigmatic Case of Functional Sexual Genes in Lepraria (Stereocaulaceae).</title>
        <authorList>
            <person name="Doellman M."/>
            <person name="Sun Y."/>
            <person name="Barcenas-Pena A."/>
            <person name="Lumbsch H.T."/>
            <person name="Grewe F."/>
        </authorList>
    </citation>
    <scope>NUCLEOTIDE SEQUENCE [LARGE SCALE GENOMIC DNA]</scope>
    <source>
        <strain evidence="2 3">Grewe 0041</strain>
    </source>
</reference>
<feature type="region of interest" description="Disordered" evidence="1">
    <location>
        <begin position="79"/>
        <end position="115"/>
    </location>
</feature>
<accession>A0ABR4AWH0</accession>
<dbReference type="Proteomes" id="UP001590951">
    <property type="component" value="Unassembled WGS sequence"/>
</dbReference>
<gene>
    <name evidence="2" type="ORF">ABVK25_009744</name>
</gene>
<organism evidence="2 3">
    <name type="scientific">Lepraria finkii</name>
    <dbReference type="NCBI Taxonomy" id="1340010"/>
    <lineage>
        <taxon>Eukaryota</taxon>
        <taxon>Fungi</taxon>
        <taxon>Dikarya</taxon>
        <taxon>Ascomycota</taxon>
        <taxon>Pezizomycotina</taxon>
        <taxon>Lecanoromycetes</taxon>
        <taxon>OSLEUM clade</taxon>
        <taxon>Lecanoromycetidae</taxon>
        <taxon>Lecanorales</taxon>
        <taxon>Lecanorineae</taxon>
        <taxon>Stereocaulaceae</taxon>
        <taxon>Lepraria</taxon>
    </lineage>
</organism>
<proteinExistence type="predicted"/>